<organism evidence="3 4">
    <name type="scientific">Mangrovibacillus cuniculi</name>
    <dbReference type="NCBI Taxonomy" id="2593652"/>
    <lineage>
        <taxon>Bacteria</taxon>
        <taxon>Bacillati</taxon>
        <taxon>Bacillota</taxon>
        <taxon>Bacilli</taxon>
        <taxon>Bacillales</taxon>
        <taxon>Bacillaceae</taxon>
        <taxon>Mangrovibacillus</taxon>
    </lineage>
</organism>
<protein>
    <submittedName>
        <fullName evidence="3">Acetyl-CoA carboxylase biotin carboxyl carrier protein subunit</fullName>
    </submittedName>
</protein>
<feature type="domain" description="Lipoyl-binding" evidence="2">
    <location>
        <begin position="1"/>
        <end position="69"/>
    </location>
</feature>
<dbReference type="PANTHER" id="PTHR45266">
    <property type="entry name" value="OXALOACETATE DECARBOXYLASE ALPHA CHAIN"/>
    <property type="match status" value="1"/>
</dbReference>
<dbReference type="SUPFAM" id="SSF51230">
    <property type="entry name" value="Single hybrid motif"/>
    <property type="match status" value="1"/>
</dbReference>
<evidence type="ECO:0000313" key="4">
    <source>
        <dbReference type="Proteomes" id="UP000593626"/>
    </source>
</evidence>
<evidence type="ECO:0000259" key="2">
    <source>
        <dbReference type="PROSITE" id="PS50968"/>
    </source>
</evidence>
<accession>A0A7S8CA73</accession>
<dbReference type="EMBL" id="CP049742">
    <property type="protein sequence ID" value="QPC46244.1"/>
    <property type="molecule type" value="Genomic_DNA"/>
</dbReference>
<dbReference type="CDD" id="cd06850">
    <property type="entry name" value="biotinyl_domain"/>
    <property type="match status" value="1"/>
</dbReference>
<dbReference type="Proteomes" id="UP000593626">
    <property type="component" value="Chromosome"/>
</dbReference>
<name>A0A7S8CA73_9BACI</name>
<evidence type="ECO:0000256" key="1">
    <source>
        <dbReference type="ARBA" id="ARBA00023267"/>
    </source>
</evidence>
<dbReference type="InterPro" id="IPR050709">
    <property type="entry name" value="Biotin_Carboxyl_Carrier/Decarb"/>
</dbReference>
<proteinExistence type="predicted"/>
<dbReference type="RefSeq" id="WP_239673771.1">
    <property type="nucleotide sequence ID" value="NZ_CP049742.1"/>
</dbReference>
<dbReference type="InterPro" id="IPR011053">
    <property type="entry name" value="Single_hybrid_motif"/>
</dbReference>
<evidence type="ECO:0000313" key="3">
    <source>
        <dbReference type="EMBL" id="QPC46244.1"/>
    </source>
</evidence>
<dbReference type="Pfam" id="PF00364">
    <property type="entry name" value="Biotin_lipoyl"/>
    <property type="match status" value="1"/>
</dbReference>
<dbReference type="Gene3D" id="2.40.50.100">
    <property type="match status" value="1"/>
</dbReference>
<keyword evidence="1" id="KW-0092">Biotin</keyword>
<dbReference type="PROSITE" id="PS50968">
    <property type="entry name" value="BIOTINYL_LIPOYL"/>
    <property type="match status" value="1"/>
</dbReference>
<dbReference type="InterPro" id="IPR000089">
    <property type="entry name" value="Biotin_lipoyl"/>
</dbReference>
<sequence length="72" mass="8075">MEMKSPMTGTMYKVEVSVGDHITVNDVCFILESMKMEIPVQAERQGKVISIEKIEGDFVQEGDVLLVLEVTE</sequence>
<reference evidence="3 4" key="1">
    <citation type="submission" date="2019-07" db="EMBL/GenBank/DDBJ databases">
        <title>Genome sequence of 2 isolates from Red Sea Mangroves.</title>
        <authorList>
            <person name="Sefrji F."/>
            <person name="Michoud G."/>
            <person name="Merlino G."/>
            <person name="Daffonchio D."/>
        </authorList>
    </citation>
    <scope>NUCLEOTIDE SEQUENCE [LARGE SCALE GENOMIC DNA]</scope>
    <source>
        <strain evidence="3 4">R1DC41</strain>
    </source>
</reference>
<gene>
    <name evidence="3" type="ORF">G8O30_04360</name>
</gene>
<keyword evidence="4" id="KW-1185">Reference proteome</keyword>
<dbReference type="KEGG" id="mcui:G8O30_04360"/>
<dbReference type="PANTHER" id="PTHR45266:SF3">
    <property type="entry name" value="OXALOACETATE DECARBOXYLASE ALPHA CHAIN"/>
    <property type="match status" value="1"/>
</dbReference>
<dbReference type="AlphaFoldDB" id="A0A7S8CA73"/>